<feature type="domain" description="Peptidase M13 N-terminal" evidence="17">
    <location>
        <begin position="183"/>
        <end position="587"/>
    </location>
</feature>
<dbReference type="CDD" id="cd08662">
    <property type="entry name" value="M13"/>
    <property type="match status" value="1"/>
</dbReference>
<keyword evidence="6" id="KW-0808">Transferase</keyword>
<reference evidence="18 19" key="3">
    <citation type="journal article" date="2015" name="Genome Announc.">
        <title>Draft Genome Sequence of the Archiascomycetous Yeast Saitoella complicata.</title>
        <authorList>
            <person name="Yamauchi K."/>
            <person name="Kondo S."/>
            <person name="Hamamoto M."/>
            <person name="Takahashi Y."/>
            <person name="Ogura Y."/>
            <person name="Hayashi T."/>
            <person name="Nishida H."/>
        </authorList>
    </citation>
    <scope>NUCLEOTIDE SEQUENCE [LARGE SCALE GENOMIC DNA]</scope>
    <source>
        <strain evidence="18 19">NRRL Y-17804</strain>
    </source>
</reference>
<keyword evidence="19" id="KW-1185">Reference proteome</keyword>
<dbReference type="NCBIfam" id="TIGR01930">
    <property type="entry name" value="AcCoA-C-Actrans"/>
    <property type="match status" value="1"/>
</dbReference>
<dbReference type="InterPro" id="IPR020610">
    <property type="entry name" value="Thiolase_AS"/>
</dbReference>
<evidence type="ECO:0000256" key="2">
    <source>
        <dbReference type="ARBA" id="ARBA00007357"/>
    </source>
</evidence>
<feature type="domain" description="Thiolase N-terminal" evidence="14">
    <location>
        <begin position="887"/>
        <end position="1143"/>
    </location>
</feature>
<evidence type="ECO:0000256" key="1">
    <source>
        <dbReference type="ARBA" id="ARBA00001947"/>
    </source>
</evidence>
<dbReference type="InterPro" id="IPR020616">
    <property type="entry name" value="Thiolase_N"/>
</dbReference>
<evidence type="ECO:0000256" key="11">
    <source>
        <dbReference type="ARBA" id="ARBA00023315"/>
    </source>
</evidence>
<dbReference type="PANTHER" id="PTHR11733:SF167">
    <property type="entry name" value="FI17812P1-RELATED"/>
    <property type="match status" value="1"/>
</dbReference>
<evidence type="ECO:0000259" key="17">
    <source>
        <dbReference type="Pfam" id="PF05649"/>
    </source>
</evidence>
<dbReference type="STRING" id="698492.A0A0E9NFL2"/>
<dbReference type="PRINTS" id="PR00786">
    <property type="entry name" value="NEPRILYSIN"/>
</dbReference>
<evidence type="ECO:0000256" key="9">
    <source>
        <dbReference type="ARBA" id="ARBA00022833"/>
    </source>
</evidence>
<evidence type="ECO:0000256" key="12">
    <source>
        <dbReference type="SAM" id="MobiDB-lite"/>
    </source>
</evidence>
<dbReference type="GO" id="GO:0004222">
    <property type="term" value="F:metalloendopeptidase activity"/>
    <property type="evidence" value="ECO:0007669"/>
    <property type="project" value="InterPro"/>
</dbReference>
<evidence type="ECO:0000313" key="18">
    <source>
        <dbReference type="EMBL" id="GAO48629.1"/>
    </source>
</evidence>
<dbReference type="Pfam" id="PF01431">
    <property type="entry name" value="Peptidase_M13"/>
    <property type="match status" value="1"/>
</dbReference>
<evidence type="ECO:0000313" key="19">
    <source>
        <dbReference type="Proteomes" id="UP000033140"/>
    </source>
</evidence>
<gene>
    <name evidence="18" type="ORF">G7K_2799-t1</name>
</gene>
<name>A0A0E9NFL2_SAICN</name>
<dbReference type="Pfam" id="PF05649">
    <property type="entry name" value="Peptidase_M13_N"/>
    <property type="match status" value="1"/>
</dbReference>
<dbReference type="Proteomes" id="UP000033140">
    <property type="component" value="Unassembled WGS sequence"/>
</dbReference>
<dbReference type="Gene3D" id="3.40.47.10">
    <property type="match status" value="1"/>
</dbReference>
<dbReference type="GO" id="GO:0003985">
    <property type="term" value="F:acetyl-CoA C-acetyltransferase activity"/>
    <property type="evidence" value="ECO:0007669"/>
    <property type="project" value="UniProtKB-EC"/>
</dbReference>
<keyword evidence="10" id="KW-0482">Metalloprotease</keyword>
<dbReference type="PROSITE" id="PS51885">
    <property type="entry name" value="NEPRILYSIN"/>
    <property type="match status" value="1"/>
</dbReference>
<evidence type="ECO:0000256" key="4">
    <source>
        <dbReference type="ARBA" id="ARBA00012705"/>
    </source>
</evidence>
<reference evidence="18 19" key="2">
    <citation type="journal article" date="2014" name="J. Gen. Appl. Microbiol.">
        <title>The early diverging ascomycetous budding yeast Saitoella complicata has three histone deacetylases belonging to the Clr6, Hos2, and Rpd3 lineages.</title>
        <authorList>
            <person name="Nishida H."/>
            <person name="Matsumoto T."/>
            <person name="Kondo S."/>
            <person name="Hamamoto M."/>
            <person name="Yoshikawa H."/>
        </authorList>
    </citation>
    <scope>NUCLEOTIDE SEQUENCE [LARGE SCALE GENOMIC DNA]</scope>
    <source>
        <strain evidence="18 19">NRRL Y-17804</strain>
    </source>
</reference>
<evidence type="ECO:0000259" key="16">
    <source>
        <dbReference type="Pfam" id="PF02803"/>
    </source>
</evidence>
<dbReference type="Pfam" id="PF02803">
    <property type="entry name" value="Thiolase_C"/>
    <property type="match status" value="1"/>
</dbReference>
<dbReference type="InterPro" id="IPR024079">
    <property type="entry name" value="MetalloPept_cat_dom_sf"/>
</dbReference>
<dbReference type="InterPro" id="IPR016039">
    <property type="entry name" value="Thiolase-like"/>
</dbReference>
<keyword evidence="7" id="KW-0479">Metal-binding</keyword>
<comment type="similarity">
    <text evidence="3">Belongs to the thiolase-like superfamily. Thiolase family.</text>
</comment>
<comment type="caution">
    <text evidence="18">The sequence shown here is derived from an EMBL/GenBank/DDBJ whole genome shotgun (WGS) entry which is preliminary data.</text>
</comment>
<feature type="compositionally biased region" description="Basic and acidic residues" evidence="12">
    <location>
        <begin position="65"/>
        <end position="74"/>
    </location>
</feature>
<dbReference type="InterPro" id="IPR020617">
    <property type="entry name" value="Thiolase_C"/>
</dbReference>
<dbReference type="CDD" id="cd00751">
    <property type="entry name" value="thiolase"/>
    <property type="match status" value="1"/>
</dbReference>
<dbReference type="Pfam" id="PF00108">
    <property type="entry name" value="Thiolase_N"/>
    <property type="match status" value="1"/>
</dbReference>
<dbReference type="PROSITE" id="PS00098">
    <property type="entry name" value="THIOLASE_1"/>
    <property type="match status" value="1"/>
</dbReference>
<feature type="domain" description="Thiolase C-terminal" evidence="16">
    <location>
        <begin position="1151"/>
        <end position="1272"/>
    </location>
</feature>
<comment type="similarity">
    <text evidence="2">Belongs to the peptidase M13 family.</text>
</comment>
<sequence>MNVVFFDRPREPCKSECRVRRQGCVAGVYIIDKVPRLPVWHSIEGVEGSSMPSQTRDTAPLLSDGEPRDDRSDAYNDDDTSARGVRIFGYDVSKHSIALTIFIFLTTLAIVFGSIAAGILVGRHGQGKHNPPAPAPAPSQPPKHDKPHKHKGDKSHGADVCMTPECVLTAASILQTVNMSASPCDDFYEFACGNWVASHDIPDDQGSTSEPYLMVEESRRIMREILEGDFSSSTKDGFGFPASDDLVDRQNFEKVQATYKACMNESAVEALGAKPIQDLLTKVILHYPVGVASDGSISANLTEAFLYMSHLSLSPFLELDVGEDSKNPDYNILSVAQPDNGLPSKEYYKDAKVVEMYVDAIAELFQKILDSSIADPDTLKHRYSKIAKAVVDLEDKVAQAGLDFEDLNDEVATYHDMSVQEAAKLVTAIDLERVVKSLAHELPEKIIIRSPEYLQKLEKIISETPKETVQYYLLWKVMEVYSPYLASDIYAPLRGFRNQLQGKDPETKSARWKTCINQVDETVGFLAGRYYVQRQFSQGSKEKAESLVNNVKEAFVDHLRKLDWVDDETKDMSAKKARALVTKIGYPTKSPNLDDPISLAEYYEMLRIEPDEFFGNYLRASHIEFNKDMKKIGKPVDHDRWLMTPYTVNAYYNPPGNELVFPAGILSKPMFDAKYPSYINYGAIGSVIGHETGHAFDNLGRHFDETGKMRDWWSNATVAEFEKRTPCFVNQYSNYSVKGPDGEEVHVNGKLTLGENLADNGGIRAAYNAWKKEQKGLKRKDRDQKLPGIDLTPEQLFYVSFSRFWCGKARPAQAVQQVRTDEHSPRNVRVLAAVANSPEFAKAFGCKKNKDRCELCTPTSEHTSPNLHRQAAFTTIIPRIPSAMSAVYIASIARTPIGTFQGGLAKFSAVQLGIHAYKAALDKVPDVKPTEVFLGNVLSANLGQAPARQVALGAGLPSSTVCTTVNKVCSSGMKSIIFGAQSILLGENEVVAAGGAESMTNTPYYSTTARSGARYGHTQLIDGIVRDGLSDAYDNSAMGIAGDVCANEYGLTREMQDEYAIRSYERIGEANTKGYFADEIAAIEVPQGRGKPNKRMEQDEEATRLNVDKLRGAKPVFSKDGTVTAANASPISDGASATILVSEKEIKRLGLKPLAKILGWGEAAQDPIKFTTSPALAIPKAIKHAGLTAKDIDYYEVNEAFSAVGLVNMKLLELGPDVFNVFGGAVGMGHPIGASGSRIVNTLISVLRHKGGKRGVAGICNGGGGASAIVLELVD</sequence>
<feature type="region of interest" description="Disordered" evidence="12">
    <location>
        <begin position="46"/>
        <end position="78"/>
    </location>
</feature>
<dbReference type="EMBL" id="BACD03000016">
    <property type="protein sequence ID" value="GAO48629.1"/>
    <property type="molecule type" value="Genomic_DNA"/>
</dbReference>
<dbReference type="Gene3D" id="3.40.390.10">
    <property type="entry name" value="Collagenase (Catalytic Domain)"/>
    <property type="match status" value="1"/>
</dbReference>
<protein>
    <recommendedName>
        <fullName evidence="4">acetyl-CoA C-acetyltransferase</fullName>
        <ecNumber evidence="4">2.3.1.9</ecNumber>
    </recommendedName>
</protein>
<accession>A0A0E9NFL2</accession>
<dbReference type="InterPro" id="IPR020615">
    <property type="entry name" value="Thiolase_acyl_enz_int_AS"/>
</dbReference>
<dbReference type="InterPro" id="IPR008753">
    <property type="entry name" value="Peptidase_M13_N"/>
</dbReference>
<keyword evidence="11" id="KW-0012">Acyltransferase</keyword>
<evidence type="ECO:0000256" key="13">
    <source>
        <dbReference type="SAM" id="Phobius"/>
    </source>
</evidence>
<evidence type="ECO:0000259" key="15">
    <source>
        <dbReference type="Pfam" id="PF01431"/>
    </source>
</evidence>
<dbReference type="SUPFAM" id="SSF55486">
    <property type="entry name" value="Metalloproteases ('zincins'), catalytic domain"/>
    <property type="match status" value="1"/>
</dbReference>
<dbReference type="InterPro" id="IPR018497">
    <property type="entry name" value="Peptidase_M13_C"/>
</dbReference>
<dbReference type="InterPro" id="IPR000718">
    <property type="entry name" value="Peptidase_M13"/>
</dbReference>
<dbReference type="InterPro" id="IPR042089">
    <property type="entry name" value="Peptidase_M13_dom_2"/>
</dbReference>
<evidence type="ECO:0000259" key="14">
    <source>
        <dbReference type="Pfam" id="PF00108"/>
    </source>
</evidence>
<dbReference type="EC" id="2.3.1.9" evidence="4"/>
<keyword evidence="13" id="KW-0472">Membrane</keyword>
<proteinExistence type="inferred from homology"/>
<comment type="cofactor">
    <cofactor evidence="1">
        <name>Zn(2+)</name>
        <dbReference type="ChEBI" id="CHEBI:29105"/>
    </cofactor>
</comment>
<keyword evidence="9" id="KW-0862">Zinc</keyword>
<dbReference type="PANTHER" id="PTHR11733">
    <property type="entry name" value="ZINC METALLOPROTEASE FAMILY M13 NEPRILYSIN-RELATED"/>
    <property type="match status" value="1"/>
</dbReference>
<dbReference type="GO" id="GO:0016485">
    <property type="term" value="P:protein processing"/>
    <property type="evidence" value="ECO:0007669"/>
    <property type="project" value="TreeGrafter"/>
</dbReference>
<dbReference type="PROSITE" id="PS00099">
    <property type="entry name" value="THIOLASE_3"/>
    <property type="match status" value="1"/>
</dbReference>
<keyword evidence="13" id="KW-1133">Transmembrane helix</keyword>
<evidence type="ECO:0000256" key="6">
    <source>
        <dbReference type="ARBA" id="ARBA00022679"/>
    </source>
</evidence>
<feature type="domain" description="Peptidase M13 C-terminal" evidence="15">
    <location>
        <begin position="649"/>
        <end position="849"/>
    </location>
</feature>
<dbReference type="FunFam" id="3.40.47.10:FF:000007">
    <property type="entry name" value="acetyl-CoA acetyltransferase, mitochondrial"/>
    <property type="match status" value="1"/>
</dbReference>
<feature type="compositionally biased region" description="Pro residues" evidence="12">
    <location>
        <begin position="131"/>
        <end position="141"/>
    </location>
</feature>
<keyword evidence="13" id="KW-0812">Transmembrane</keyword>
<dbReference type="Gene3D" id="1.10.1380.10">
    <property type="entry name" value="Neutral endopeptidase , domain2"/>
    <property type="match status" value="1"/>
</dbReference>
<organism evidence="18 19">
    <name type="scientific">Saitoella complicata (strain BCRC 22490 / CBS 7301 / JCM 7358 / NBRC 10748 / NRRL Y-17804)</name>
    <dbReference type="NCBI Taxonomy" id="698492"/>
    <lineage>
        <taxon>Eukaryota</taxon>
        <taxon>Fungi</taxon>
        <taxon>Dikarya</taxon>
        <taxon>Ascomycota</taxon>
        <taxon>Taphrinomycotina</taxon>
        <taxon>Taphrinomycotina incertae sedis</taxon>
        <taxon>Saitoella</taxon>
    </lineage>
</organism>
<evidence type="ECO:0000256" key="8">
    <source>
        <dbReference type="ARBA" id="ARBA00022801"/>
    </source>
</evidence>
<dbReference type="GO" id="GO:0005886">
    <property type="term" value="C:plasma membrane"/>
    <property type="evidence" value="ECO:0007669"/>
    <property type="project" value="TreeGrafter"/>
</dbReference>
<reference evidence="18 19" key="1">
    <citation type="journal article" date="2011" name="J. Gen. Appl. Microbiol.">
        <title>Draft genome sequencing of the enigmatic yeast Saitoella complicata.</title>
        <authorList>
            <person name="Nishida H."/>
            <person name="Hamamoto M."/>
            <person name="Sugiyama J."/>
        </authorList>
    </citation>
    <scope>NUCLEOTIDE SEQUENCE [LARGE SCALE GENOMIC DNA]</scope>
    <source>
        <strain evidence="18 19">NRRL Y-17804</strain>
    </source>
</reference>
<dbReference type="SUPFAM" id="SSF53901">
    <property type="entry name" value="Thiolase-like"/>
    <property type="match status" value="2"/>
</dbReference>
<evidence type="ECO:0000256" key="7">
    <source>
        <dbReference type="ARBA" id="ARBA00022723"/>
    </source>
</evidence>
<evidence type="ECO:0000256" key="10">
    <source>
        <dbReference type="ARBA" id="ARBA00023049"/>
    </source>
</evidence>
<dbReference type="GO" id="GO:0046872">
    <property type="term" value="F:metal ion binding"/>
    <property type="evidence" value="ECO:0007669"/>
    <property type="project" value="UniProtKB-KW"/>
</dbReference>
<feature type="transmembrane region" description="Helical" evidence="13">
    <location>
        <begin position="96"/>
        <end position="121"/>
    </location>
</feature>
<evidence type="ECO:0000256" key="3">
    <source>
        <dbReference type="ARBA" id="ARBA00010982"/>
    </source>
</evidence>
<dbReference type="AlphaFoldDB" id="A0A0E9NFL2"/>
<keyword evidence="5" id="KW-0645">Protease</keyword>
<dbReference type="InterPro" id="IPR002155">
    <property type="entry name" value="Thiolase"/>
</dbReference>
<evidence type="ECO:0000256" key="5">
    <source>
        <dbReference type="ARBA" id="ARBA00022670"/>
    </source>
</evidence>
<feature type="region of interest" description="Disordered" evidence="12">
    <location>
        <begin position="124"/>
        <end position="157"/>
    </location>
</feature>
<keyword evidence="8" id="KW-0378">Hydrolase</keyword>